<dbReference type="Pfam" id="PF07291">
    <property type="entry name" value="MauE"/>
    <property type="match status" value="1"/>
</dbReference>
<feature type="transmembrane region" description="Helical" evidence="5">
    <location>
        <begin position="75"/>
        <end position="95"/>
    </location>
</feature>
<proteinExistence type="predicted"/>
<comment type="caution">
    <text evidence="7">The sequence shown here is derived from an EMBL/GenBank/DDBJ whole genome shotgun (WGS) entry which is preliminary data.</text>
</comment>
<accession>E6PEG3</accession>
<dbReference type="InterPro" id="IPR009908">
    <property type="entry name" value="Methylamine_util_MauE"/>
</dbReference>
<dbReference type="EMBL" id="CABL01000004">
    <property type="protein sequence ID" value="CBH74848.1"/>
    <property type="molecule type" value="Genomic_DNA"/>
</dbReference>
<sequence>MSIRSAAVAAIRILLGILLIAAGALKVGHFVELAASIAAFRLLPAEAIAPISLALPFVEIFVGLYLVIGLFTRWAALFAALQFGLYGIAVASAVLRGISADCGCFGPHDRATADWPHVAFDFGLALCAALVARFAPGSLALDRRISS</sequence>
<dbReference type="GO" id="GO:0016020">
    <property type="term" value="C:membrane"/>
    <property type="evidence" value="ECO:0007669"/>
    <property type="project" value="UniProtKB-SubCell"/>
</dbReference>
<dbReference type="GO" id="GO:0030416">
    <property type="term" value="P:methylamine metabolic process"/>
    <property type="evidence" value="ECO:0007669"/>
    <property type="project" value="InterPro"/>
</dbReference>
<evidence type="ECO:0000313" key="7">
    <source>
        <dbReference type="EMBL" id="CBH74848.1"/>
    </source>
</evidence>
<evidence type="ECO:0000256" key="3">
    <source>
        <dbReference type="ARBA" id="ARBA00022989"/>
    </source>
</evidence>
<evidence type="ECO:0000256" key="5">
    <source>
        <dbReference type="SAM" id="Phobius"/>
    </source>
</evidence>
<dbReference type="AlphaFoldDB" id="E6PEG3"/>
<gene>
    <name evidence="7" type="ORF">CARN1_0382</name>
</gene>
<evidence type="ECO:0000256" key="4">
    <source>
        <dbReference type="ARBA" id="ARBA00023136"/>
    </source>
</evidence>
<evidence type="ECO:0000259" key="6">
    <source>
        <dbReference type="Pfam" id="PF07291"/>
    </source>
</evidence>
<feature type="domain" description="Methylamine utilisation protein MauE" evidence="6">
    <location>
        <begin position="6"/>
        <end position="131"/>
    </location>
</feature>
<organism evidence="7">
    <name type="scientific">mine drainage metagenome</name>
    <dbReference type="NCBI Taxonomy" id="410659"/>
    <lineage>
        <taxon>unclassified sequences</taxon>
        <taxon>metagenomes</taxon>
        <taxon>ecological metagenomes</taxon>
    </lineage>
</organism>
<name>E6PEG3_9ZZZZ</name>
<evidence type="ECO:0000256" key="1">
    <source>
        <dbReference type="ARBA" id="ARBA00004141"/>
    </source>
</evidence>
<keyword evidence="2 5" id="KW-0812">Transmembrane</keyword>
<keyword evidence="3 5" id="KW-1133">Transmembrane helix</keyword>
<comment type="subcellular location">
    <subcellularLocation>
        <location evidence="1">Membrane</location>
        <topology evidence="1">Multi-pass membrane protein</topology>
    </subcellularLocation>
</comment>
<evidence type="ECO:0000256" key="2">
    <source>
        <dbReference type="ARBA" id="ARBA00022692"/>
    </source>
</evidence>
<feature type="transmembrane region" description="Helical" evidence="5">
    <location>
        <begin position="47"/>
        <end position="68"/>
    </location>
</feature>
<feature type="transmembrane region" description="Helical" evidence="5">
    <location>
        <begin position="115"/>
        <end position="135"/>
    </location>
</feature>
<reference evidence="7" key="1">
    <citation type="submission" date="2009-10" db="EMBL/GenBank/DDBJ databases">
        <title>Diversity of trophic interactions inside an arsenic-rich microbial ecosystem.</title>
        <authorList>
            <person name="Bertin P.N."/>
            <person name="Heinrich-Salmeron A."/>
            <person name="Pelletier E."/>
            <person name="Goulhen-Chollet F."/>
            <person name="Arsene-Ploetze F."/>
            <person name="Gallien S."/>
            <person name="Calteau A."/>
            <person name="Vallenet D."/>
            <person name="Casiot C."/>
            <person name="Chane-Woon-Ming B."/>
            <person name="Giloteaux L."/>
            <person name="Barakat M."/>
            <person name="Bonnefoy V."/>
            <person name="Bruneel O."/>
            <person name="Chandler M."/>
            <person name="Cleiss J."/>
            <person name="Duran R."/>
            <person name="Elbaz-Poulichet F."/>
            <person name="Fonknechten N."/>
            <person name="Lauga B."/>
            <person name="Mornico D."/>
            <person name="Ortet P."/>
            <person name="Schaeffer C."/>
            <person name="Siguier P."/>
            <person name="Alexander Thil Smith A."/>
            <person name="Van Dorsselaer A."/>
            <person name="Weissenbach J."/>
            <person name="Medigue C."/>
            <person name="Le Paslier D."/>
        </authorList>
    </citation>
    <scope>NUCLEOTIDE SEQUENCE</scope>
</reference>
<protein>
    <recommendedName>
        <fullName evidence="6">Methylamine utilisation protein MauE domain-containing protein</fullName>
    </recommendedName>
</protein>
<keyword evidence="4 5" id="KW-0472">Membrane</keyword>